<name>A0A5B7IEL7_PORTR</name>
<proteinExistence type="predicted"/>
<evidence type="ECO:0000313" key="2">
    <source>
        <dbReference type="Proteomes" id="UP000324222"/>
    </source>
</evidence>
<reference evidence="1 2" key="1">
    <citation type="submission" date="2019-05" db="EMBL/GenBank/DDBJ databases">
        <title>Another draft genome of Portunus trituberculatus and its Hox gene families provides insights of decapod evolution.</title>
        <authorList>
            <person name="Jeong J.-H."/>
            <person name="Song I."/>
            <person name="Kim S."/>
            <person name="Choi T."/>
            <person name="Kim D."/>
            <person name="Ryu S."/>
            <person name="Kim W."/>
        </authorList>
    </citation>
    <scope>NUCLEOTIDE SEQUENCE [LARGE SCALE GENOMIC DNA]</scope>
    <source>
        <tissue evidence="1">Muscle</tissue>
    </source>
</reference>
<keyword evidence="2" id="KW-1185">Reference proteome</keyword>
<evidence type="ECO:0000313" key="1">
    <source>
        <dbReference type="EMBL" id="MPC82312.1"/>
    </source>
</evidence>
<sequence length="66" mass="7384">MRSILHFDFPLQNEEARVGCVPRPVVPGPSTTTSPFTCVFATNGVVCQRRRRRYSAIDNVKMMGKG</sequence>
<organism evidence="1 2">
    <name type="scientific">Portunus trituberculatus</name>
    <name type="common">Swimming crab</name>
    <name type="synonym">Neptunus trituberculatus</name>
    <dbReference type="NCBI Taxonomy" id="210409"/>
    <lineage>
        <taxon>Eukaryota</taxon>
        <taxon>Metazoa</taxon>
        <taxon>Ecdysozoa</taxon>
        <taxon>Arthropoda</taxon>
        <taxon>Crustacea</taxon>
        <taxon>Multicrustacea</taxon>
        <taxon>Malacostraca</taxon>
        <taxon>Eumalacostraca</taxon>
        <taxon>Eucarida</taxon>
        <taxon>Decapoda</taxon>
        <taxon>Pleocyemata</taxon>
        <taxon>Brachyura</taxon>
        <taxon>Eubrachyura</taxon>
        <taxon>Portunoidea</taxon>
        <taxon>Portunidae</taxon>
        <taxon>Portuninae</taxon>
        <taxon>Portunus</taxon>
    </lineage>
</organism>
<comment type="caution">
    <text evidence="1">The sequence shown here is derived from an EMBL/GenBank/DDBJ whole genome shotgun (WGS) entry which is preliminary data.</text>
</comment>
<gene>
    <name evidence="1" type="ORF">E2C01_076970</name>
</gene>
<protein>
    <submittedName>
        <fullName evidence="1">Uncharacterized protein</fullName>
    </submittedName>
</protein>
<dbReference type="EMBL" id="VSRR010059383">
    <property type="protein sequence ID" value="MPC82312.1"/>
    <property type="molecule type" value="Genomic_DNA"/>
</dbReference>
<dbReference type="Proteomes" id="UP000324222">
    <property type="component" value="Unassembled WGS sequence"/>
</dbReference>
<dbReference type="AlphaFoldDB" id="A0A5B7IEL7"/>
<accession>A0A5B7IEL7</accession>